<gene>
    <name evidence="1" type="ORF">SDC9_194058</name>
</gene>
<proteinExistence type="predicted"/>
<reference evidence="1" key="1">
    <citation type="submission" date="2019-08" db="EMBL/GenBank/DDBJ databases">
        <authorList>
            <person name="Kucharzyk K."/>
            <person name="Murdoch R.W."/>
            <person name="Higgins S."/>
            <person name="Loffler F."/>
        </authorList>
    </citation>
    <scope>NUCLEOTIDE SEQUENCE</scope>
</reference>
<dbReference type="AlphaFoldDB" id="A0A645I6P7"/>
<accession>A0A645I6P7</accession>
<protein>
    <submittedName>
        <fullName evidence="1">Uncharacterized protein</fullName>
    </submittedName>
</protein>
<sequence>MVYTFTQGIHPFDQLFNAEGLQHIVVSAYVEALQAVGFLHPCRKHDDRNVGYFSDFAQHIKAIDTGHHNVQHQQVNITAVKQVKGSHPI</sequence>
<name>A0A645I6P7_9ZZZZ</name>
<organism evidence="1">
    <name type="scientific">bioreactor metagenome</name>
    <dbReference type="NCBI Taxonomy" id="1076179"/>
    <lineage>
        <taxon>unclassified sequences</taxon>
        <taxon>metagenomes</taxon>
        <taxon>ecological metagenomes</taxon>
    </lineage>
</organism>
<evidence type="ECO:0000313" key="1">
    <source>
        <dbReference type="EMBL" id="MPN46472.1"/>
    </source>
</evidence>
<dbReference type="EMBL" id="VSSQ01107155">
    <property type="protein sequence ID" value="MPN46472.1"/>
    <property type="molecule type" value="Genomic_DNA"/>
</dbReference>
<comment type="caution">
    <text evidence="1">The sequence shown here is derived from an EMBL/GenBank/DDBJ whole genome shotgun (WGS) entry which is preliminary data.</text>
</comment>